<protein>
    <recommendedName>
        <fullName evidence="3">DUF6535 domain-containing protein</fullName>
    </recommendedName>
</protein>
<dbReference type="EMBL" id="JARKIB010000205">
    <property type="protein sequence ID" value="KAJ7724133.1"/>
    <property type="molecule type" value="Genomic_DNA"/>
</dbReference>
<name>A0AAD7MNL4_9AGAR</name>
<feature type="transmembrane region" description="Helical" evidence="1">
    <location>
        <begin position="102"/>
        <end position="123"/>
    </location>
</feature>
<feature type="domain" description="DUF6535" evidence="3">
    <location>
        <begin position="2"/>
        <end position="123"/>
    </location>
</feature>
<dbReference type="Pfam" id="PF20153">
    <property type="entry name" value="DUF6535"/>
    <property type="match status" value="1"/>
</dbReference>
<comment type="caution">
    <text evidence="4">The sequence shown here is derived from an EMBL/GenBank/DDBJ whole genome shotgun (WGS) entry which is preliminary data.</text>
</comment>
<organism evidence="4 5">
    <name type="scientific">Mycena metata</name>
    <dbReference type="NCBI Taxonomy" id="1033252"/>
    <lineage>
        <taxon>Eukaryota</taxon>
        <taxon>Fungi</taxon>
        <taxon>Dikarya</taxon>
        <taxon>Basidiomycota</taxon>
        <taxon>Agaricomycotina</taxon>
        <taxon>Agaricomycetes</taxon>
        <taxon>Agaricomycetidae</taxon>
        <taxon>Agaricales</taxon>
        <taxon>Marasmiineae</taxon>
        <taxon>Mycenaceae</taxon>
        <taxon>Mycena</taxon>
    </lineage>
</organism>
<accession>A0AAD7MNL4</accession>
<sequence length="814" mass="91936">MTNLLLVQISSQLAAAANGTSFTPPSSPPFVTPATSLVCNTFWFFSLGLSLTCALVATLLEQWARNFLHKADMHSTPAIRARMFSYLYYGLQRFNMHAVVEVVPLLLHASLIFFFAGLVAFLIPVNIAMAVIAGVLVFVVAGGYLLLTVLPLLSLDCPYRTPLSGLFWKLLQLLIRWRPNPVNQSDTALPDTTIVDAIFRSATEISPARTTRDTRALAWTVKSLSNDAELEPFIEAIPDILWDHDRRRYVYNAHIHALIHDPEVQLLDRLYFFFRSSRTGIIPADAKRHQRITFYKALCAILSVYDDLTFPRLNSLEYMLTTPDLAVDPYKCSASALISWHQFQRQINLIPSILSDLQKCKQDVQSGKTPDFKTLLSSIKDLEVYTMKKEIGEFLNNPDLSASALIARWVVELEEFHITSPLHNLLTYLEHTAEVDSPPYLFQPIVHLISPGHPPLSTVKRIELCLQQIIYGHMERFNHPPKDHRSGFLDKIVVLALQYWRPAGNSSCLPLSVIHYIQLRKSTQALDEFICQFSAYGGLLWACVPATLLNGPSLPYHVDDETNTSTIVALWSLLYFSQELYDEPIYPTLPVCMSILDAVHSIPSSPATQSVVALLKHKIFLHLRLDRPVDEPLQRLQHPFLPTETSVPINELRQSLTQAEPGLFDVLVDHRIEEAQIILVSELLDSCHTDMIPHNATDTLSRTSGLCRYSVHPMHQITFATSVRRLFSTLGDRNPTLLQEVVNLSLFDAYSPNSTSVHIESHLWLDDPLAHRIIKDTLSEYQGTLTPTDPQRLLSRVEEIINNINSFHPVQEVP</sequence>
<gene>
    <name evidence="4" type="ORF">B0H16DRAFT_1597240</name>
</gene>
<evidence type="ECO:0000259" key="3">
    <source>
        <dbReference type="Pfam" id="PF20153"/>
    </source>
</evidence>
<feature type="chain" id="PRO_5041912069" description="DUF6535 domain-containing protein" evidence="2">
    <location>
        <begin position="17"/>
        <end position="814"/>
    </location>
</feature>
<keyword evidence="2" id="KW-0732">Signal</keyword>
<feature type="transmembrane region" description="Helical" evidence="1">
    <location>
        <begin position="40"/>
        <end position="60"/>
    </location>
</feature>
<keyword evidence="1" id="KW-1133">Transmembrane helix</keyword>
<evidence type="ECO:0000256" key="1">
    <source>
        <dbReference type="SAM" id="Phobius"/>
    </source>
</evidence>
<feature type="non-terminal residue" evidence="4">
    <location>
        <position position="814"/>
    </location>
</feature>
<evidence type="ECO:0000313" key="5">
    <source>
        <dbReference type="Proteomes" id="UP001215598"/>
    </source>
</evidence>
<dbReference type="InterPro" id="IPR045338">
    <property type="entry name" value="DUF6535"/>
</dbReference>
<feature type="transmembrane region" description="Helical" evidence="1">
    <location>
        <begin position="129"/>
        <end position="153"/>
    </location>
</feature>
<keyword evidence="1" id="KW-0472">Membrane</keyword>
<dbReference type="AlphaFoldDB" id="A0AAD7MNL4"/>
<keyword evidence="1" id="KW-0812">Transmembrane</keyword>
<keyword evidence="5" id="KW-1185">Reference proteome</keyword>
<feature type="signal peptide" evidence="2">
    <location>
        <begin position="1"/>
        <end position="16"/>
    </location>
</feature>
<dbReference type="Proteomes" id="UP001215598">
    <property type="component" value="Unassembled WGS sequence"/>
</dbReference>
<reference evidence="4" key="1">
    <citation type="submission" date="2023-03" db="EMBL/GenBank/DDBJ databases">
        <title>Massive genome expansion in bonnet fungi (Mycena s.s.) driven by repeated elements and novel gene families across ecological guilds.</title>
        <authorList>
            <consortium name="Lawrence Berkeley National Laboratory"/>
            <person name="Harder C.B."/>
            <person name="Miyauchi S."/>
            <person name="Viragh M."/>
            <person name="Kuo A."/>
            <person name="Thoen E."/>
            <person name="Andreopoulos B."/>
            <person name="Lu D."/>
            <person name="Skrede I."/>
            <person name="Drula E."/>
            <person name="Henrissat B."/>
            <person name="Morin E."/>
            <person name="Kohler A."/>
            <person name="Barry K."/>
            <person name="LaButti K."/>
            <person name="Morin E."/>
            <person name="Salamov A."/>
            <person name="Lipzen A."/>
            <person name="Mereny Z."/>
            <person name="Hegedus B."/>
            <person name="Baldrian P."/>
            <person name="Stursova M."/>
            <person name="Weitz H."/>
            <person name="Taylor A."/>
            <person name="Grigoriev I.V."/>
            <person name="Nagy L.G."/>
            <person name="Martin F."/>
            <person name="Kauserud H."/>
        </authorList>
    </citation>
    <scope>NUCLEOTIDE SEQUENCE</scope>
    <source>
        <strain evidence="4">CBHHK182m</strain>
    </source>
</reference>
<evidence type="ECO:0000256" key="2">
    <source>
        <dbReference type="SAM" id="SignalP"/>
    </source>
</evidence>
<proteinExistence type="predicted"/>
<evidence type="ECO:0000313" key="4">
    <source>
        <dbReference type="EMBL" id="KAJ7724133.1"/>
    </source>
</evidence>